<comment type="caution">
    <text evidence="5">The sequence shown here is derived from an EMBL/GenBank/DDBJ whole genome shotgun (WGS) entry which is preliminary data.</text>
</comment>
<keyword evidence="1 2" id="KW-0238">DNA-binding</keyword>
<dbReference type="PANTHER" id="PTHR30055:SF187">
    <property type="entry name" value="TRANSCRIPTIONAL REGULATORY PROTEIN"/>
    <property type="match status" value="1"/>
</dbReference>
<protein>
    <submittedName>
        <fullName evidence="4">DNA-binding transcriptional regulator, AcrR family</fullName>
    </submittedName>
    <submittedName>
        <fullName evidence="5">TetR/AcrR family transcriptional regulator</fullName>
    </submittedName>
</protein>
<dbReference type="OrthoDB" id="5816932at2"/>
<dbReference type="GO" id="GO:0000976">
    <property type="term" value="F:transcription cis-regulatory region binding"/>
    <property type="evidence" value="ECO:0007669"/>
    <property type="project" value="TreeGrafter"/>
</dbReference>
<dbReference type="AlphaFoldDB" id="A0A1H1HF86"/>
<dbReference type="RefSeq" id="WP_090404505.1">
    <property type="nucleotide sequence ID" value="NZ_FNKM01000002.1"/>
</dbReference>
<dbReference type="EMBL" id="FNKM01000002">
    <property type="protein sequence ID" value="SDR24090.1"/>
    <property type="molecule type" value="Genomic_DNA"/>
</dbReference>
<dbReference type="PROSITE" id="PS50977">
    <property type="entry name" value="HTH_TETR_2"/>
    <property type="match status" value="1"/>
</dbReference>
<dbReference type="PANTHER" id="PTHR30055">
    <property type="entry name" value="HTH-TYPE TRANSCRIPTIONAL REGULATOR RUTR"/>
    <property type="match status" value="1"/>
</dbReference>
<dbReference type="SUPFAM" id="SSF46689">
    <property type="entry name" value="Homeodomain-like"/>
    <property type="match status" value="1"/>
</dbReference>
<dbReference type="InterPro" id="IPR036271">
    <property type="entry name" value="Tet_transcr_reg_TetR-rel_C_sf"/>
</dbReference>
<evidence type="ECO:0000313" key="5">
    <source>
        <dbReference type="EMBL" id="TWR63974.1"/>
    </source>
</evidence>
<gene>
    <name evidence="5" type="ORF">FIV39_20195</name>
    <name evidence="4" type="ORF">SAMN04490186_4295</name>
</gene>
<dbReference type="GO" id="GO:0003700">
    <property type="term" value="F:DNA-binding transcription factor activity"/>
    <property type="evidence" value="ECO:0007669"/>
    <property type="project" value="TreeGrafter"/>
</dbReference>
<dbReference type="Proteomes" id="UP000198740">
    <property type="component" value="Unassembled WGS sequence"/>
</dbReference>
<evidence type="ECO:0000256" key="1">
    <source>
        <dbReference type="ARBA" id="ARBA00023125"/>
    </source>
</evidence>
<evidence type="ECO:0000313" key="7">
    <source>
        <dbReference type="Proteomes" id="UP000317267"/>
    </source>
</evidence>
<dbReference type="Gene3D" id="1.10.357.10">
    <property type="entry name" value="Tetracycline Repressor, domain 2"/>
    <property type="match status" value="1"/>
</dbReference>
<evidence type="ECO:0000313" key="6">
    <source>
        <dbReference type="Proteomes" id="UP000198740"/>
    </source>
</evidence>
<name>A0A1H1HF86_9PSED</name>
<dbReference type="SUPFAM" id="SSF48498">
    <property type="entry name" value="Tetracyclin repressor-like, C-terminal domain"/>
    <property type="match status" value="1"/>
</dbReference>
<evidence type="ECO:0000313" key="4">
    <source>
        <dbReference type="EMBL" id="SDR24090.1"/>
    </source>
</evidence>
<proteinExistence type="predicted"/>
<evidence type="ECO:0000256" key="2">
    <source>
        <dbReference type="PROSITE-ProRule" id="PRU00335"/>
    </source>
</evidence>
<dbReference type="InterPro" id="IPR001647">
    <property type="entry name" value="HTH_TetR"/>
</dbReference>
<keyword evidence="6" id="KW-1185">Reference proteome</keyword>
<dbReference type="InterPro" id="IPR050109">
    <property type="entry name" value="HTH-type_TetR-like_transc_reg"/>
</dbReference>
<reference evidence="5 7" key="2">
    <citation type="submission" date="2019-06" db="EMBL/GenBank/DDBJ databases">
        <title>Pseudomonas bimorpha sp. nov. isolated from bovine raw milk and skim milk concentrate.</title>
        <authorList>
            <person name="Hofmann K."/>
            <person name="Huptas C."/>
            <person name="Doll E."/>
            <person name="Scherer S."/>
            <person name="Wenning M."/>
        </authorList>
    </citation>
    <scope>NUCLEOTIDE SEQUENCE [LARGE SCALE GENOMIC DNA]</scope>
    <source>
        <strain evidence="5 7">DSM 17515</strain>
    </source>
</reference>
<accession>A0A1H1HF86</accession>
<dbReference type="Pfam" id="PF00440">
    <property type="entry name" value="TetR_N"/>
    <property type="match status" value="1"/>
</dbReference>
<dbReference type="Proteomes" id="UP000317267">
    <property type="component" value="Unassembled WGS sequence"/>
</dbReference>
<evidence type="ECO:0000259" key="3">
    <source>
        <dbReference type="PROSITE" id="PS50977"/>
    </source>
</evidence>
<feature type="domain" description="HTH tetR-type" evidence="3">
    <location>
        <begin position="16"/>
        <end position="76"/>
    </location>
</feature>
<dbReference type="EMBL" id="VFES01000013">
    <property type="protein sequence ID" value="TWR63974.1"/>
    <property type="molecule type" value="Genomic_DNA"/>
</dbReference>
<dbReference type="InterPro" id="IPR009057">
    <property type="entry name" value="Homeodomain-like_sf"/>
</dbReference>
<dbReference type="PRINTS" id="PR00455">
    <property type="entry name" value="HTHTETR"/>
</dbReference>
<feature type="DNA-binding region" description="H-T-H motif" evidence="2">
    <location>
        <begin position="39"/>
        <end position="58"/>
    </location>
</feature>
<organism evidence="5 7">
    <name type="scientific">Pseudomonas grimontii</name>
    <dbReference type="NCBI Taxonomy" id="129847"/>
    <lineage>
        <taxon>Bacteria</taxon>
        <taxon>Pseudomonadati</taxon>
        <taxon>Pseudomonadota</taxon>
        <taxon>Gammaproteobacteria</taxon>
        <taxon>Pseudomonadales</taxon>
        <taxon>Pseudomonadaceae</taxon>
        <taxon>Pseudomonas</taxon>
    </lineage>
</organism>
<sequence length="206" mass="23418">MHSTDLIERIYPGRRSELKRTILRRALACFNEVGIEATNIETIRAQCETSVGAIYHHFGSKEGLVAALFFAALEDQAALRDSYLQKAQTAQAGVAALIYSYAEWVDEQPDWARFIFQSRYAVSSGPFNGELLERNKQRNRQLLDWMSVEGRKEQFSHLPVELLPSLIIGATESYSRAWLSGRVKKSPKQYQDFLAKAAWNSITQID</sequence>
<reference evidence="4 6" key="1">
    <citation type="submission" date="2016-10" db="EMBL/GenBank/DDBJ databases">
        <authorList>
            <person name="Varghese N."/>
            <person name="Submissions S."/>
        </authorList>
    </citation>
    <scope>NUCLEOTIDE SEQUENCE [LARGE SCALE GENOMIC DNA]</scope>
    <source>
        <strain evidence="4 6">BS2976</strain>
    </source>
</reference>